<evidence type="ECO:0000256" key="2">
    <source>
        <dbReference type="ARBA" id="ARBA00023015"/>
    </source>
</evidence>
<dbReference type="InterPro" id="IPR036388">
    <property type="entry name" value="WH-like_DNA-bd_sf"/>
</dbReference>
<evidence type="ECO:0000313" key="6">
    <source>
        <dbReference type="EMBL" id="MBB3702542.1"/>
    </source>
</evidence>
<dbReference type="Gene3D" id="3.40.190.290">
    <property type="match status" value="1"/>
</dbReference>
<dbReference type="Gene3D" id="1.10.10.10">
    <property type="entry name" value="Winged helix-like DNA-binding domain superfamily/Winged helix DNA-binding domain"/>
    <property type="match status" value="1"/>
</dbReference>
<keyword evidence="4" id="KW-0804">Transcription</keyword>
<feature type="domain" description="HTH lysR-type" evidence="5">
    <location>
        <begin position="1"/>
        <end position="58"/>
    </location>
</feature>
<evidence type="ECO:0000256" key="4">
    <source>
        <dbReference type="ARBA" id="ARBA00023163"/>
    </source>
</evidence>
<gene>
    <name evidence="6" type="ORF">FHS60_001000</name>
</gene>
<proteinExistence type="inferred from homology"/>
<dbReference type="FunFam" id="1.10.10.10:FF:000001">
    <property type="entry name" value="LysR family transcriptional regulator"/>
    <property type="match status" value="1"/>
</dbReference>
<comment type="caution">
    <text evidence="6">The sequence shown here is derived from an EMBL/GenBank/DDBJ whole genome shotgun (WGS) entry which is preliminary data.</text>
</comment>
<protein>
    <submittedName>
        <fullName evidence="6">LysR family cyn operon transcriptional activator</fullName>
    </submittedName>
</protein>
<dbReference type="InterPro" id="IPR005119">
    <property type="entry name" value="LysR_subst-bd"/>
</dbReference>
<dbReference type="CDD" id="cd05466">
    <property type="entry name" value="PBP2_LTTR_substrate"/>
    <property type="match status" value="1"/>
</dbReference>
<evidence type="ECO:0000256" key="1">
    <source>
        <dbReference type="ARBA" id="ARBA00009437"/>
    </source>
</evidence>
<dbReference type="Proteomes" id="UP000541425">
    <property type="component" value="Unassembled WGS sequence"/>
</dbReference>
<evidence type="ECO:0000256" key="3">
    <source>
        <dbReference type="ARBA" id="ARBA00023125"/>
    </source>
</evidence>
<dbReference type="GO" id="GO:0003677">
    <property type="term" value="F:DNA binding"/>
    <property type="evidence" value="ECO:0007669"/>
    <property type="project" value="UniProtKB-KW"/>
</dbReference>
<dbReference type="PROSITE" id="PS50931">
    <property type="entry name" value="HTH_LYSR"/>
    <property type="match status" value="1"/>
</dbReference>
<dbReference type="InterPro" id="IPR000847">
    <property type="entry name" value="LysR_HTH_N"/>
</dbReference>
<dbReference type="EMBL" id="JACICA010000003">
    <property type="protein sequence ID" value="MBB3702542.1"/>
    <property type="molecule type" value="Genomic_DNA"/>
</dbReference>
<evidence type="ECO:0000313" key="7">
    <source>
        <dbReference type="Proteomes" id="UP000541425"/>
    </source>
</evidence>
<dbReference type="InterPro" id="IPR050950">
    <property type="entry name" value="HTH-type_LysR_regulators"/>
</dbReference>
<comment type="similarity">
    <text evidence="1">Belongs to the LysR transcriptional regulatory family.</text>
</comment>
<dbReference type="GO" id="GO:0003700">
    <property type="term" value="F:DNA-binding transcription factor activity"/>
    <property type="evidence" value="ECO:0007669"/>
    <property type="project" value="InterPro"/>
</dbReference>
<keyword evidence="2" id="KW-0805">Transcription regulation</keyword>
<name>A0A7W5UMS1_9BACT</name>
<dbReference type="PANTHER" id="PTHR30419:SF8">
    <property type="entry name" value="NITROGEN ASSIMILATION TRANSCRIPTIONAL ACTIVATOR-RELATED"/>
    <property type="match status" value="1"/>
</dbReference>
<dbReference type="SUPFAM" id="SSF46785">
    <property type="entry name" value="Winged helix' DNA-binding domain"/>
    <property type="match status" value="1"/>
</dbReference>
<evidence type="ECO:0000259" key="5">
    <source>
        <dbReference type="PROSITE" id="PS50931"/>
    </source>
</evidence>
<accession>A0A7W5UMS1</accession>
<dbReference type="PANTHER" id="PTHR30419">
    <property type="entry name" value="HTH-TYPE TRANSCRIPTIONAL REGULATOR YBHD"/>
    <property type="match status" value="1"/>
</dbReference>
<keyword evidence="3" id="KW-0238">DNA-binding</keyword>
<sequence>MELRQLRYFIKVAERLNVSEAAKDLCITQSTLSQQIRQLENELGVQLFDRTSRGVELTEIGIEMLPYAAKTVQDAEVCIDHISDIQNLKAGMLRVGVSYSFGSMLATVLAKFMKLYPGVKLDIHYKKTDHLMERLCNRQIDLALAFKPERVYPNLETKTLFKRKLSAIVNRYHPLANKKTVSLKDLVPFDMVLVTHGMQARDLFEVLLSKTDIKYHVRAVLNTVPAILQLVRDTQFVTVLSEETIRGDQSLVSIPIDVPGNVMEGCVHWLRGSYMKSSAKELVRLLTEHNSLHEMVNEI</sequence>
<dbReference type="InterPro" id="IPR036390">
    <property type="entry name" value="WH_DNA-bd_sf"/>
</dbReference>
<reference evidence="6 7" key="1">
    <citation type="submission" date="2020-08" db="EMBL/GenBank/DDBJ databases">
        <title>Genomic Encyclopedia of Type Strains, Phase IV (KMG-IV): sequencing the most valuable type-strain genomes for metagenomic binning, comparative biology and taxonomic classification.</title>
        <authorList>
            <person name="Goeker M."/>
        </authorList>
    </citation>
    <scope>NUCLEOTIDE SEQUENCE [LARGE SCALE GENOMIC DNA]</scope>
    <source>
        <strain evidence="6 7">DSM 22548</strain>
    </source>
</reference>
<dbReference type="RefSeq" id="WP_183695690.1">
    <property type="nucleotide sequence ID" value="NZ_JACICA010000003.1"/>
</dbReference>
<dbReference type="SUPFAM" id="SSF53850">
    <property type="entry name" value="Periplasmic binding protein-like II"/>
    <property type="match status" value="1"/>
</dbReference>
<dbReference type="GO" id="GO:0005829">
    <property type="term" value="C:cytosol"/>
    <property type="evidence" value="ECO:0007669"/>
    <property type="project" value="TreeGrafter"/>
</dbReference>
<dbReference type="Pfam" id="PF00126">
    <property type="entry name" value="HTH_1"/>
    <property type="match status" value="1"/>
</dbReference>
<dbReference type="AlphaFoldDB" id="A0A7W5UMS1"/>
<dbReference type="PRINTS" id="PR00039">
    <property type="entry name" value="HTHLYSR"/>
</dbReference>
<dbReference type="Pfam" id="PF03466">
    <property type="entry name" value="LysR_substrate"/>
    <property type="match status" value="1"/>
</dbReference>
<organism evidence="6 7">
    <name type="scientific">Alloprevotella rava</name>
    <dbReference type="NCBI Taxonomy" id="671218"/>
    <lineage>
        <taxon>Bacteria</taxon>
        <taxon>Pseudomonadati</taxon>
        <taxon>Bacteroidota</taxon>
        <taxon>Bacteroidia</taxon>
        <taxon>Bacteroidales</taxon>
        <taxon>Prevotellaceae</taxon>
        <taxon>Alloprevotella</taxon>
    </lineage>
</organism>